<reference evidence="4 5" key="1">
    <citation type="submission" date="2019-08" db="EMBL/GenBank/DDBJ databases">
        <title>Complete genome sequence of Terriglobus albidus strain ORNL.</title>
        <authorList>
            <person name="Podar M."/>
        </authorList>
    </citation>
    <scope>NUCLEOTIDE SEQUENCE [LARGE SCALE GENOMIC DNA]</scope>
    <source>
        <strain evidence="4 5">ORNL</strain>
    </source>
</reference>
<evidence type="ECO:0000256" key="1">
    <source>
        <dbReference type="ARBA" id="ARBA00022630"/>
    </source>
</evidence>
<dbReference type="AlphaFoldDB" id="A0A5B9EG08"/>
<dbReference type="InterPro" id="IPR023753">
    <property type="entry name" value="FAD/NAD-binding_dom"/>
</dbReference>
<dbReference type="PANTHER" id="PTHR48105">
    <property type="entry name" value="THIOREDOXIN REDUCTASE 1-RELATED-RELATED"/>
    <property type="match status" value="1"/>
</dbReference>
<keyword evidence="1" id="KW-0285">Flavoprotein</keyword>
<dbReference type="GO" id="GO:0016491">
    <property type="term" value="F:oxidoreductase activity"/>
    <property type="evidence" value="ECO:0007669"/>
    <property type="project" value="UniProtKB-KW"/>
</dbReference>
<gene>
    <name evidence="4" type="ORF">FTW19_23720</name>
</gene>
<dbReference type="PRINTS" id="PR00368">
    <property type="entry name" value="FADPNR"/>
</dbReference>
<evidence type="ECO:0000313" key="4">
    <source>
        <dbReference type="EMBL" id="QEE30739.1"/>
    </source>
</evidence>
<proteinExistence type="predicted"/>
<dbReference type="Gene3D" id="3.50.50.60">
    <property type="entry name" value="FAD/NAD(P)-binding domain"/>
    <property type="match status" value="2"/>
</dbReference>
<dbReference type="Pfam" id="PF07992">
    <property type="entry name" value="Pyr_redox_2"/>
    <property type="match status" value="1"/>
</dbReference>
<feature type="domain" description="FAD/NAD(P)-binding" evidence="3">
    <location>
        <begin position="3"/>
        <end position="283"/>
    </location>
</feature>
<organism evidence="4 5">
    <name type="scientific">Terriglobus albidus</name>
    <dbReference type="NCBI Taxonomy" id="1592106"/>
    <lineage>
        <taxon>Bacteria</taxon>
        <taxon>Pseudomonadati</taxon>
        <taxon>Acidobacteriota</taxon>
        <taxon>Terriglobia</taxon>
        <taxon>Terriglobales</taxon>
        <taxon>Acidobacteriaceae</taxon>
        <taxon>Terriglobus</taxon>
    </lineage>
</organism>
<keyword evidence="2" id="KW-0560">Oxidoreductase</keyword>
<name>A0A5B9EG08_9BACT</name>
<dbReference type="EMBL" id="CP042806">
    <property type="protein sequence ID" value="QEE30739.1"/>
    <property type="molecule type" value="Genomic_DNA"/>
</dbReference>
<dbReference type="InterPro" id="IPR050097">
    <property type="entry name" value="Ferredoxin-NADP_redctase_2"/>
</dbReference>
<protein>
    <submittedName>
        <fullName evidence="4">NAD(P)/FAD-dependent oxidoreductase</fullName>
    </submittedName>
</protein>
<dbReference type="SUPFAM" id="SSF51905">
    <property type="entry name" value="FAD/NAD(P)-binding domain"/>
    <property type="match status" value="1"/>
</dbReference>
<dbReference type="Proteomes" id="UP000321820">
    <property type="component" value="Chromosome"/>
</dbReference>
<evidence type="ECO:0000313" key="5">
    <source>
        <dbReference type="Proteomes" id="UP000321820"/>
    </source>
</evidence>
<dbReference type="KEGG" id="talb:FTW19_23720"/>
<sequence>MDYDAIIVGGSFAGLSAAMQLARARRRVLLLDSGKPRNRFAPFSHGLFGHDGQPPQAILANGRLQLLSYDTVSLSESLATSAARTGGKFGVTVADGTIHTASRLILATGVSDDLTGFPGLQERWGISIFHCFYCHGYEVAGKRLGVLATSDRALQTALLLPDWSEHVALFTNGVLTLNDEQLDALGARGVSVETTPVVALVGAAPGLSGLRLADGRVASVDAIFTNPRTRMSSALAEQLGCEFDEGPSGPFIRTGADKQTTVHGVYAAGDAARPGHNASWAVADGVTAGISCHQSLTLPQPSCR</sequence>
<dbReference type="RefSeq" id="WP_147650036.1">
    <property type="nucleotide sequence ID" value="NZ_CP042806.1"/>
</dbReference>
<dbReference type="PRINTS" id="PR00469">
    <property type="entry name" value="PNDRDTASEII"/>
</dbReference>
<accession>A0A5B9EG08</accession>
<evidence type="ECO:0000259" key="3">
    <source>
        <dbReference type="Pfam" id="PF07992"/>
    </source>
</evidence>
<dbReference type="OrthoDB" id="9806179at2"/>
<evidence type="ECO:0000256" key="2">
    <source>
        <dbReference type="ARBA" id="ARBA00023002"/>
    </source>
</evidence>
<keyword evidence="5" id="KW-1185">Reference proteome</keyword>
<dbReference type="InterPro" id="IPR036188">
    <property type="entry name" value="FAD/NAD-bd_sf"/>
</dbReference>